<gene>
    <name evidence="2" type="ORF">Xsto_03773</name>
</gene>
<evidence type="ECO:0000256" key="1">
    <source>
        <dbReference type="SAM" id="Phobius"/>
    </source>
</evidence>
<evidence type="ECO:0000313" key="2">
    <source>
        <dbReference type="EMBL" id="PHM60662.1"/>
    </source>
</evidence>
<keyword evidence="1" id="KW-0472">Membrane</keyword>
<proteinExistence type="predicted"/>
<dbReference type="EMBL" id="NJAJ01000055">
    <property type="protein sequence ID" value="PHM60662.1"/>
    <property type="molecule type" value="Genomic_DNA"/>
</dbReference>
<keyword evidence="3" id="KW-1185">Reference proteome</keyword>
<name>A0A2D0KBC1_9GAMM</name>
<dbReference type="AlphaFoldDB" id="A0A2D0KBC1"/>
<reference evidence="2 3" key="1">
    <citation type="journal article" date="2017" name="Nat. Microbiol.">
        <title>Natural product diversity associated with the nematode symbionts Photorhabdus and Xenorhabdus.</title>
        <authorList>
            <person name="Tobias N.J."/>
            <person name="Wolff H."/>
            <person name="Djahanschiri B."/>
            <person name="Grundmann F."/>
            <person name="Kronenwerth M."/>
            <person name="Shi Y.M."/>
            <person name="Simonyi S."/>
            <person name="Grun P."/>
            <person name="Shapiro-Ilan D."/>
            <person name="Pidot S.J."/>
            <person name="Stinear T.P."/>
            <person name="Ebersberger I."/>
            <person name="Bode H.B."/>
        </authorList>
    </citation>
    <scope>NUCLEOTIDE SEQUENCE [LARGE SCALE GENOMIC DNA]</scope>
    <source>
        <strain evidence="2 3">DSM 17904</strain>
    </source>
</reference>
<protein>
    <submittedName>
        <fullName evidence="2">Uncharacterized protein</fullName>
    </submittedName>
</protein>
<accession>A0A2D0KBC1</accession>
<dbReference type="RefSeq" id="WP_099126025.1">
    <property type="nucleotide sequence ID" value="NZ_CAWNRH010000132.1"/>
</dbReference>
<comment type="caution">
    <text evidence="2">The sequence shown here is derived from an EMBL/GenBank/DDBJ whole genome shotgun (WGS) entry which is preliminary data.</text>
</comment>
<feature type="transmembrane region" description="Helical" evidence="1">
    <location>
        <begin position="36"/>
        <end position="60"/>
    </location>
</feature>
<dbReference type="Proteomes" id="UP000222366">
    <property type="component" value="Unassembled WGS sequence"/>
</dbReference>
<feature type="transmembrane region" description="Helical" evidence="1">
    <location>
        <begin position="7"/>
        <end position="24"/>
    </location>
</feature>
<organism evidence="2 3">
    <name type="scientific">Xenorhabdus stockiae</name>
    <dbReference type="NCBI Taxonomy" id="351614"/>
    <lineage>
        <taxon>Bacteria</taxon>
        <taxon>Pseudomonadati</taxon>
        <taxon>Pseudomonadota</taxon>
        <taxon>Gammaproteobacteria</taxon>
        <taxon>Enterobacterales</taxon>
        <taxon>Morganellaceae</taxon>
        <taxon>Xenorhabdus</taxon>
    </lineage>
</organism>
<keyword evidence="1" id="KW-0812">Transmembrane</keyword>
<sequence>MIIILGPMIYVIGFIAAFIISTLIERRESNPESFSFILLMSFLWPVLVVLAPIVFGLLFLKEKYDQFVGRQS</sequence>
<evidence type="ECO:0000313" key="3">
    <source>
        <dbReference type="Proteomes" id="UP000222366"/>
    </source>
</evidence>
<keyword evidence="1" id="KW-1133">Transmembrane helix</keyword>